<evidence type="ECO:0000313" key="3">
    <source>
        <dbReference type="EMBL" id="RDG34792.1"/>
    </source>
</evidence>
<evidence type="ECO:0000256" key="2">
    <source>
        <dbReference type="SAM" id="SignalP"/>
    </source>
</evidence>
<keyword evidence="2" id="KW-0732">Signal</keyword>
<dbReference type="Proteomes" id="UP000253741">
    <property type="component" value="Unassembled WGS sequence"/>
</dbReference>
<name>A0A370B297_9ACTN</name>
<dbReference type="EMBL" id="QQNA01000281">
    <property type="protein sequence ID" value="RDG34792.1"/>
    <property type="molecule type" value="Genomic_DNA"/>
</dbReference>
<proteinExistence type="predicted"/>
<reference evidence="3 4" key="1">
    <citation type="submission" date="2018-07" db="EMBL/GenBank/DDBJ databases">
        <title>Streptomyces species from bats.</title>
        <authorList>
            <person name="Dunlap C."/>
        </authorList>
    </citation>
    <scope>NUCLEOTIDE SEQUENCE [LARGE SCALE GENOMIC DNA]</scope>
    <source>
        <strain evidence="3 4">AC230</strain>
    </source>
</reference>
<feature type="signal peptide" evidence="2">
    <location>
        <begin position="1"/>
        <end position="25"/>
    </location>
</feature>
<protein>
    <recommendedName>
        <fullName evidence="5">L,D-transpeptidase</fullName>
    </recommendedName>
</protein>
<evidence type="ECO:0008006" key="5">
    <source>
        <dbReference type="Google" id="ProtNLM"/>
    </source>
</evidence>
<evidence type="ECO:0000313" key="4">
    <source>
        <dbReference type="Proteomes" id="UP000253741"/>
    </source>
</evidence>
<comment type="caution">
    <text evidence="3">The sequence shown here is derived from an EMBL/GenBank/DDBJ whole genome shotgun (WGS) entry which is preliminary data.</text>
</comment>
<feature type="region of interest" description="Disordered" evidence="1">
    <location>
        <begin position="26"/>
        <end position="68"/>
    </location>
</feature>
<evidence type="ECO:0000256" key="1">
    <source>
        <dbReference type="SAM" id="MobiDB-lite"/>
    </source>
</evidence>
<gene>
    <name evidence="3" type="ORF">DVH02_28850</name>
</gene>
<dbReference type="OrthoDB" id="5242394at2"/>
<dbReference type="AlphaFoldDB" id="A0A370B297"/>
<keyword evidence="4" id="KW-1185">Reference proteome</keyword>
<sequence length="186" mass="19107">MPSWAWVTALTAGALAAVTVLAVQAGSGPRPPAVPTGQAKPTAKPSPSATVAPGPSETAKREIPTSSGEGRRIVYSLGEQRVWLVDPDNNYDNSFAVWPGTISPEKGPYAVSFRREEAAGSDGVDIRHVVYFAVKDGLSVAFSHAVDGASPQPAPGASTGGIRVGVDAGEAIWKFAALGTKISVVD</sequence>
<organism evidence="3 4">
    <name type="scientific">Streptomyces corynorhini</name>
    <dbReference type="NCBI Taxonomy" id="2282652"/>
    <lineage>
        <taxon>Bacteria</taxon>
        <taxon>Bacillati</taxon>
        <taxon>Actinomycetota</taxon>
        <taxon>Actinomycetes</taxon>
        <taxon>Kitasatosporales</taxon>
        <taxon>Streptomycetaceae</taxon>
        <taxon>Streptomyces</taxon>
    </lineage>
</organism>
<feature type="chain" id="PRO_5016663352" description="L,D-transpeptidase" evidence="2">
    <location>
        <begin position="26"/>
        <end position="186"/>
    </location>
</feature>
<accession>A0A370B297</accession>